<evidence type="ECO:0000256" key="9">
    <source>
        <dbReference type="ARBA" id="ARBA00023329"/>
    </source>
</evidence>
<sequence length="958" mass="106241">MSGFLENAYSLVHQDNASDVPSLNDLRTQLEKGTDESKVDTMKRILTIMLNGDPMPSLLMHIIRFVMPSKSKPLKKLLYFYYEICPKLDAQGKLKQEMILVCNGIRNDLQHPNEYIRGNTLRFLCKLREAELIEPLLSSARSCLEHRHAYVRKNAVFAVSSIYQHSPSLIPDAADLISTFLESESDPTCKRNAFAALSAINHDAALAFLRTVFDGIPNAEELLQLVELEFIRKDAVQNSQNKARYLRLIFDLLEASTSTVVYEAASSLTALTSNPVAVKAAATKFIELSIKEADNNVKLIVLDRVDKLRKNNEGVLDDLVMEMLRVLSSPDIDVRRKALGIALDMVSSKNVEEVVLLLKKELSKTVDQEYEKNTEYRQLLIHAIHQCAIKFSEVAASVVDLLMDFIADFNNASAVDVVNFVKEVVEKFPKLRPSIVARLVDTLAEVRAGKIYRGILWIVGEYSLEEKDIRDAWKRIRASLGEIPILASEQRLLDNVDGEEGKDEDQVNGHSRAAAPTGSRKVLADGTYATETALTSESATAAKLEAVKAAQKPPLRQLILDGDYYLATVLSGTLTKLVMRHAEISSAHERTNALRAEAMLIMISIVRVGKSQFVKAPIDEDAVERIMGCVGSLSEFSHRALEKVYLEDTKKAFRAMVAVEERKRAAKEAVERAKTAVQVDDVVSIRQLSKKNAGEGADMVEMDLERATGGDAGATEDLSSKLSRVVQLTGFSDPVYAEAYVKVHQFDIVLDVLLVNQTTETLQNLSVEFATLGDLKVVERPTTQNLGPHDFHNVQCTIKVSSTDTGVIFGNVVYDGPHSTDTNVVILSDVHVDIMDYIQPATCTETQFRTMWTEFEWENKVNINSKIKTLRGFLDELMRATNMNCLTPEASLKGDCQFLSANLYARSVFGEDALANLSIEKEGEDGPITGFVRIRSRSQGLALSLGSLKGLNKIGTTT</sequence>
<dbReference type="GO" id="GO:0030126">
    <property type="term" value="C:COPI vesicle coat"/>
    <property type="evidence" value="ECO:0007669"/>
    <property type="project" value="EnsemblFungi"/>
</dbReference>
<evidence type="ECO:0000313" key="16">
    <source>
        <dbReference type="EnsemblFungi" id="MAPG_04238T0"/>
    </source>
</evidence>
<keyword evidence="4" id="KW-0677">Repeat</keyword>
<dbReference type="SUPFAM" id="SSF48371">
    <property type="entry name" value="ARM repeat"/>
    <property type="match status" value="1"/>
</dbReference>
<keyword evidence="2 10" id="KW-0813">Transport</keyword>
<comment type="function">
    <text evidence="10">The coatomer is a cytosolic protein complex that binds to dilysine motifs and reversibly associates with Golgi non-clathrin-coated vesicles, which further mediate biosynthetic protein transport from the ER, via the Golgi up to the trans Golgi network. Coatomer complex is required for budding from Golgi membranes, and is essential for the retrograde Golgi-to-ER transport of dilysine-tagged proteins.</text>
</comment>
<keyword evidence="6 10" id="KW-0653">Protein transport</keyword>
<dbReference type="Proteomes" id="UP000011715">
    <property type="component" value="Unassembled WGS sequence"/>
</dbReference>
<protein>
    <recommendedName>
        <fullName evidence="10">Coatomer subunit beta</fullName>
    </recommendedName>
    <alternativeName>
        <fullName evidence="10">Beta-coat protein</fullName>
    </alternativeName>
</protein>
<evidence type="ECO:0000256" key="5">
    <source>
        <dbReference type="ARBA" id="ARBA00022892"/>
    </source>
</evidence>
<evidence type="ECO:0000313" key="17">
    <source>
        <dbReference type="Proteomes" id="UP000011715"/>
    </source>
</evidence>
<gene>
    <name evidence="15" type="ORF">MAPG_04238</name>
</gene>
<evidence type="ECO:0000259" key="13">
    <source>
        <dbReference type="Pfam" id="PF07718"/>
    </source>
</evidence>
<proteinExistence type="predicted"/>
<comment type="subunit">
    <text evidence="10">Oligomeric complex that consists of at least the alpha, beta, beta', gamma, delta, epsilon and zeta subunits.</text>
</comment>
<evidence type="ECO:0000259" key="12">
    <source>
        <dbReference type="Pfam" id="PF01602"/>
    </source>
</evidence>
<keyword evidence="9 10" id="KW-0968">Cytoplasmic vesicle</keyword>
<evidence type="ECO:0000256" key="10">
    <source>
        <dbReference type="PIRNR" id="PIRNR005727"/>
    </source>
</evidence>
<dbReference type="Gene3D" id="1.25.10.10">
    <property type="entry name" value="Leucine-rich Repeat Variant"/>
    <property type="match status" value="1"/>
</dbReference>
<evidence type="ECO:0000259" key="14">
    <source>
        <dbReference type="Pfam" id="PF14806"/>
    </source>
</evidence>
<dbReference type="Pfam" id="PF14806">
    <property type="entry name" value="Coatomer_b_Cpla"/>
    <property type="match status" value="1"/>
</dbReference>
<dbReference type="PANTHER" id="PTHR10635">
    <property type="entry name" value="COATOMER SUBUNIT BETA"/>
    <property type="match status" value="1"/>
</dbReference>
<feature type="domain" description="Coatomer beta subunit appendage platform" evidence="14">
    <location>
        <begin position="821"/>
        <end position="947"/>
    </location>
</feature>
<dbReference type="PIRSF" id="PIRSF005727">
    <property type="entry name" value="Coatomer_beta_subunit"/>
    <property type="match status" value="1"/>
</dbReference>
<dbReference type="GO" id="GO:0005198">
    <property type="term" value="F:structural molecule activity"/>
    <property type="evidence" value="ECO:0007669"/>
    <property type="project" value="InterPro"/>
</dbReference>
<dbReference type="InterPro" id="IPR029446">
    <property type="entry name" value="COPB1_appendage_platform_dom"/>
</dbReference>
<dbReference type="InterPro" id="IPR002553">
    <property type="entry name" value="Clathrin/coatomer_adapt-like_N"/>
</dbReference>
<evidence type="ECO:0000256" key="3">
    <source>
        <dbReference type="ARBA" id="ARBA00022490"/>
    </source>
</evidence>
<reference evidence="17" key="2">
    <citation type="submission" date="2010-05" db="EMBL/GenBank/DDBJ databases">
        <title>The genome sequence of Magnaporthe poae strain ATCC 64411.</title>
        <authorList>
            <person name="Ma L.-J."/>
            <person name="Dead R."/>
            <person name="Young S."/>
            <person name="Zeng Q."/>
            <person name="Koehrsen M."/>
            <person name="Alvarado L."/>
            <person name="Berlin A."/>
            <person name="Chapman S.B."/>
            <person name="Chen Z."/>
            <person name="Freedman E."/>
            <person name="Gellesch M."/>
            <person name="Goldberg J."/>
            <person name="Griggs A."/>
            <person name="Gujja S."/>
            <person name="Heilman E.R."/>
            <person name="Heiman D."/>
            <person name="Hepburn T."/>
            <person name="Howarth C."/>
            <person name="Jen D."/>
            <person name="Larson L."/>
            <person name="Mehta T."/>
            <person name="Neiman D."/>
            <person name="Pearson M."/>
            <person name="Roberts A."/>
            <person name="Saif S."/>
            <person name="Shea T."/>
            <person name="Shenoy N."/>
            <person name="Sisk P."/>
            <person name="Stolte C."/>
            <person name="Sykes S."/>
            <person name="Walk T."/>
            <person name="White J."/>
            <person name="Yandava C."/>
            <person name="Haas B."/>
            <person name="Nusbaum C."/>
            <person name="Birren B."/>
        </authorList>
    </citation>
    <scope>NUCLEOTIDE SEQUENCE [LARGE SCALE GENOMIC DNA]</scope>
    <source>
        <strain evidence="17">ATCC 64411 / 73-15</strain>
    </source>
</reference>
<dbReference type="EnsemblFungi" id="MAPG_04238T0">
    <property type="protein sequence ID" value="MAPG_04238T0"/>
    <property type="gene ID" value="MAPG_04238"/>
</dbReference>
<name>A0A0C4DW64_MAGP6</name>
<feature type="domain" description="Coatomer beta subunit C-terminal" evidence="13">
    <location>
        <begin position="679"/>
        <end position="816"/>
    </location>
</feature>
<dbReference type="Pfam" id="PF01602">
    <property type="entry name" value="Adaptin_N"/>
    <property type="match status" value="1"/>
</dbReference>
<dbReference type="OrthoDB" id="10261439at2759"/>
<dbReference type="AlphaFoldDB" id="A0A0C4DW64"/>
<dbReference type="InterPro" id="IPR016460">
    <property type="entry name" value="COPB1"/>
</dbReference>
<organism evidence="16 17">
    <name type="scientific">Magnaporthiopsis poae (strain ATCC 64411 / 73-15)</name>
    <name type="common">Kentucky bluegrass fungus</name>
    <name type="synonym">Magnaporthe poae</name>
    <dbReference type="NCBI Taxonomy" id="644358"/>
    <lineage>
        <taxon>Eukaryota</taxon>
        <taxon>Fungi</taxon>
        <taxon>Dikarya</taxon>
        <taxon>Ascomycota</taxon>
        <taxon>Pezizomycotina</taxon>
        <taxon>Sordariomycetes</taxon>
        <taxon>Sordariomycetidae</taxon>
        <taxon>Magnaporthales</taxon>
        <taxon>Magnaporthaceae</taxon>
        <taxon>Magnaporthiopsis</taxon>
    </lineage>
</organism>
<dbReference type="PANTHER" id="PTHR10635:SF0">
    <property type="entry name" value="COATOMER SUBUNIT BETA"/>
    <property type="match status" value="1"/>
</dbReference>
<keyword evidence="7 10" id="KW-0333">Golgi apparatus</keyword>
<comment type="subcellular location">
    <subcellularLocation>
        <location evidence="10">Cytoplasm</location>
    </subcellularLocation>
    <subcellularLocation>
        <location evidence="1 10">Golgi apparatus membrane</location>
        <topology evidence="1 10">Peripheral membrane protein</topology>
        <orientation evidence="1 10">Cytoplasmic side</orientation>
    </subcellularLocation>
    <subcellularLocation>
        <location evidence="10">Cytoplasmic vesicle</location>
        <location evidence="10">COPI-coated vesicle membrane</location>
        <topology evidence="10">Peripheral membrane protein</topology>
        <orientation evidence="10">Cytoplasmic side</orientation>
    </subcellularLocation>
</comment>
<reference evidence="15" key="1">
    <citation type="submission" date="2010-05" db="EMBL/GenBank/DDBJ databases">
        <title>The Genome Sequence of Magnaporthe poae strain ATCC 64411.</title>
        <authorList>
            <consortium name="The Broad Institute Genome Sequencing Platform"/>
            <consortium name="Broad Institute Genome Sequencing Center for Infectious Disease"/>
            <person name="Ma L.-J."/>
            <person name="Dead R."/>
            <person name="Young S."/>
            <person name="Zeng Q."/>
            <person name="Koehrsen M."/>
            <person name="Alvarado L."/>
            <person name="Berlin A."/>
            <person name="Chapman S.B."/>
            <person name="Chen Z."/>
            <person name="Freedman E."/>
            <person name="Gellesch M."/>
            <person name="Goldberg J."/>
            <person name="Griggs A."/>
            <person name="Gujja S."/>
            <person name="Heilman E.R."/>
            <person name="Heiman D."/>
            <person name="Hepburn T."/>
            <person name="Howarth C."/>
            <person name="Jen D."/>
            <person name="Larson L."/>
            <person name="Mehta T."/>
            <person name="Neiman D."/>
            <person name="Pearson M."/>
            <person name="Roberts A."/>
            <person name="Saif S."/>
            <person name="Shea T."/>
            <person name="Shenoy N."/>
            <person name="Sisk P."/>
            <person name="Stolte C."/>
            <person name="Sykes S."/>
            <person name="Walk T."/>
            <person name="White J."/>
            <person name="Yandava C."/>
            <person name="Haas B."/>
            <person name="Nusbaum C."/>
            <person name="Birren B."/>
        </authorList>
    </citation>
    <scope>NUCLEOTIDE SEQUENCE</scope>
    <source>
        <strain evidence="15">ATCC 64411</strain>
    </source>
</reference>
<evidence type="ECO:0000256" key="7">
    <source>
        <dbReference type="ARBA" id="ARBA00023034"/>
    </source>
</evidence>
<evidence type="ECO:0000256" key="2">
    <source>
        <dbReference type="ARBA" id="ARBA00022448"/>
    </source>
</evidence>
<evidence type="ECO:0000256" key="8">
    <source>
        <dbReference type="ARBA" id="ARBA00023136"/>
    </source>
</evidence>
<feature type="region of interest" description="Disordered" evidence="11">
    <location>
        <begin position="498"/>
        <end position="518"/>
    </location>
</feature>
<evidence type="ECO:0000256" key="6">
    <source>
        <dbReference type="ARBA" id="ARBA00022927"/>
    </source>
</evidence>
<dbReference type="VEuPathDB" id="FungiDB:MAPG_04238"/>
<dbReference type="GO" id="GO:0006891">
    <property type="term" value="P:intra-Golgi vesicle-mediated transport"/>
    <property type="evidence" value="ECO:0007669"/>
    <property type="project" value="TreeGrafter"/>
</dbReference>
<dbReference type="GO" id="GO:0000139">
    <property type="term" value="C:Golgi membrane"/>
    <property type="evidence" value="ECO:0007669"/>
    <property type="project" value="UniProtKB-SubCell"/>
</dbReference>
<dbReference type="GO" id="GO:0006888">
    <property type="term" value="P:endoplasmic reticulum to Golgi vesicle-mediated transport"/>
    <property type="evidence" value="ECO:0007669"/>
    <property type="project" value="EnsemblFungi"/>
</dbReference>
<keyword evidence="5 10" id="KW-0931">ER-Golgi transport</keyword>
<evidence type="ECO:0000256" key="11">
    <source>
        <dbReference type="SAM" id="MobiDB-lite"/>
    </source>
</evidence>
<dbReference type="FunFam" id="1.25.10.10:FF:000260">
    <property type="entry name" value="Coatomer subunit beta"/>
    <property type="match status" value="1"/>
</dbReference>
<reference evidence="16" key="5">
    <citation type="submission" date="2015-06" db="UniProtKB">
        <authorList>
            <consortium name="EnsemblFungi"/>
        </authorList>
    </citation>
    <scope>IDENTIFICATION</scope>
    <source>
        <strain evidence="16">ATCC 64411</strain>
    </source>
</reference>
<dbReference type="Pfam" id="PF07718">
    <property type="entry name" value="Coatamer_beta_C"/>
    <property type="match status" value="1"/>
</dbReference>
<dbReference type="EMBL" id="GL876968">
    <property type="protein sequence ID" value="KLU85208.1"/>
    <property type="molecule type" value="Genomic_DNA"/>
</dbReference>
<evidence type="ECO:0000313" key="15">
    <source>
        <dbReference type="EMBL" id="KLU85208.1"/>
    </source>
</evidence>
<evidence type="ECO:0000256" key="1">
    <source>
        <dbReference type="ARBA" id="ARBA00004255"/>
    </source>
</evidence>
<dbReference type="InterPro" id="IPR011710">
    <property type="entry name" value="Coatomer_bsu_C"/>
</dbReference>
<keyword evidence="17" id="KW-1185">Reference proteome</keyword>
<evidence type="ECO:0000256" key="4">
    <source>
        <dbReference type="ARBA" id="ARBA00022737"/>
    </source>
</evidence>
<dbReference type="OMA" id="IYKNFDW"/>
<dbReference type="InterPro" id="IPR011989">
    <property type="entry name" value="ARM-like"/>
</dbReference>
<dbReference type="eggNOG" id="KOG1058">
    <property type="taxonomic scope" value="Eukaryota"/>
</dbReference>
<keyword evidence="3 10" id="KW-0963">Cytoplasm</keyword>
<dbReference type="GO" id="GO:0006886">
    <property type="term" value="P:intracellular protein transport"/>
    <property type="evidence" value="ECO:0007669"/>
    <property type="project" value="InterPro"/>
</dbReference>
<reference evidence="16" key="4">
    <citation type="journal article" date="2015" name="G3 (Bethesda)">
        <title>Genome sequences of three phytopathogenic species of the Magnaporthaceae family of fungi.</title>
        <authorList>
            <person name="Okagaki L.H."/>
            <person name="Nunes C.C."/>
            <person name="Sailsbery J."/>
            <person name="Clay B."/>
            <person name="Brown D."/>
            <person name="John T."/>
            <person name="Oh Y."/>
            <person name="Young N."/>
            <person name="Fitzgerald M."/>
            <person name="Haas B.J."/>
            <person name="Zeng Q."/>
            <person name="Young S."/>
            <person name="Adiconis X."/>
            <person name="Fan L."/>
            <person name="Levin J.Z."/>
            <person name="Mitchell T.K."/>
            <person name="Okubara P.A."/>
            <person name="Farman M.L."/>
            <person name="Kohn L.M."/>
            <person name="Birren B."/>
            <person name="Ma L.-J."/>
            <person name="Dean R.A."/>
        </authorList>
    </citation>
    <scope>NUCLEOTIDE SEQUENCE</scope>
    <source>
        <strain evidence="16">ATCC 64411 / 73-15</strain>
    </source>
</reference>
<dbReference type="EMBL" id="ADBL01001004">
    <property type="status" value="NOT_ANNOTATED_CDS"/>
    <property type="molecule type" value="Genomic_DNA"/>
</dbReference>
<dbReference type="InterPro" id="IPR016024">
    <property type="entry name" value="ARM-type_fold"/>
</dbReference>
<feature type="domain" description="Clathrin/coatomer adaptor adaptin-like N-terminal" evidence="12">
    <location>
        <begin position="23"/>
        <end position="490"/>
    </location>
</feature>
<reference evidence="15" key="3">
    <citation type="submission" date="2011-03" db="EMBL/GenBank/DDBJ databases">
        <title>Annotation of Magnaporthe poae ATCC 64411.</title>
        <authorList>
            <person name="Ma L.-J."/>
            <person name="Dead R."/>
            <person name="Young S.K."/>
            <person name="Zeng Q."/>
            <person name="Gargeya S."/>
            <person name="Fitzgerald M."/>
            <person name="Haas B."/>
            <person name="Abouelleil A."/>
            <person name="Alvarado L."/>
            <person name="Arachchi H.M."/>
            <person name="Berlin A."/>
            <person name="Brown A."/>
            <person name="Chapman S.B."/>
            <person name="Chen Z."/>
            <person name="Dunbar C."/>
            <person name="Freedman E."/>
            <person name="Gearin G."/>
            <person name="Gellesch M."/>
            <person name="Goldberg J."/>
            <person name="Griggs A."/>
            <person name="Gujja S."/>
            <person name="Heiman D."/>
            <person name="Howarth C."/>
            <person name="Larson L."/>
            <person name="Lui A."/>
            <person name="MacDonald P.J.P."/>
            <person name="Mehta T."/>
            <person name="Montmayeur A."/>
            <person name="Murphy C."/>
            <person name="Neiman D."/>
            <person name="Pearson M."/>
            <person name="Priest M."/>
            <person name="Roberts A."/>
            <person name="Saif S."/>
            <person name="Shea T."/>
            <person name="Shenoy N."/>
            <person name="Sisk P."/>
            <person name="Stolte C."/>
            <person name="Sykes S."/>
            <person name="Yandava C."/>
            <person name="Wortman J."/>
            <person name="Nusbaum C."/>
            <person name="Birren B."/>
        </authorList>
    </citation>
    <scope>NUCLEOTIDE SEQUENCE</scope>
    <source>
        <strain evidence="15">ATCC 64411</strain>
    </source>
</reference>
<keyword evidence="8 10" id="KW-0472">Membrane</keyword>
<accession>A0A0C4DW64</accession>
<dbReference type="STRING" id="644358.A0A0C4DW64"/>
<dbReference type="GO" id="GO:0008298">
    <property type="term" value="P:intracellular mRNA localization"/>
    <property type="evidence" value="ECO:0007669"/>
    <property type="project" value="EnsemblFungi"/>
</dbReference>